<evidence type="ECO:0000313" key="2">
    <source>
        <dbReference type="EMBL" id="RUQ89776.1"/>
    </source>
</evidence>
<dbReference type="GO" id="GO:0006596">
    <property type="term" value="P:polyamine biosynthetic process"/>
    <property type="evidence" value="ECO:0007669"/>
    <property type="project" value="UniProtKB-KW"/>
</dbReference>
<comment type="caution">
    <text evidence="2">The sequence shown here is derived from an EMBL/GenBank/DDBJ whole genome shotgun (WGS) entry which is preliminary data.</text>
</comment>
<dbReference type="AlphaFoldDB" id="A0A3S0VBF9"/>
<reference evidence="2 3" key="1">
    <citation type="submission" date="2018-12" db="EMBL/GenBank/DDBJ databases">
        <title>Legionella sp,whole genome shotgun sequence.</title>
        <authorList>
            <person name="Wu H."/>
        </authorList>
    </citation>
    <scope>NUCLEOTIDE SEQUENCE [LARGE SCALE GENOMIC DNA]</scope>
    <source>
        <strain evidence="3">km714</strain>
    </source>
</reference>
<protein>
    <recommendedName>
        <fullName evidence="4">Spermidine synthase</fullName>
    </recommendedName>
</protein>
<dbReference type="SUPFAM" id="SSF53335">
    <property type="entry name" value="S-adenosyl-L-methionine-dependent methyltransferases"/>
    <property type="match status" value="1"/>
</dbReference>
<dbReference type="PANTHER" id="PTHR43317:SF1">
    <property type="entry name" value="THERMOSPERMINE SYNTHASE ACAULIS5"/>
    <property type="match status" value="1"/>
</dbReference>
<dbReference type="Gene3D" id="3.40.50.150">
    <property type="entry name" value="Vaccinia Virus protein VP39"/>
    <property type="match status" value="1"/>
</dbReference>
<accession>A0A3S0VBF9</accession>
<name>A0A3S0VBF9_9GAMM</name>
<dbReference type="PANTHER" id="PTHR43317">
    <property type="entry name" value="THERMOSPERMINE SYNTHASE ACAULIS5"/>
    <property type="match status" value="1"/>
</dbReference>
<dbReference type="RefSeq" id="WP_127111118.1">
    <property type="nucleotide sequence ID" value="NZ_RZGR01000006.1"/>
</dbReference>
<evidence type="ECO:0008006" key="4">
    <source>
        <dbReference type="Google" id="ProtNLM"/>
    </source>
</evidence>
<sequence>MWKTLAGQCIFATPNGAKVHQNLFYRWLTLGSDSLQSMINRRNPAKPGLSYIKHLTFAVRTQPADCCLLGLGGAGVAHALAPLFPSLSMLAVENNPEVIHIAYKYFMAGEIKNLHVLQEDANLFVQQHTRRYHHVLLDLYEAHSFPSHCNTPKFFNACYNLLYKNGILAVNLANINEHWSIFRHIHTQFNGNLIALPVKNTANLIILACRTATLSPYLETLRKSGELKKLFWEPRWGHVAEI</sequence>
<evidence type="ECO:0000313" key="3">
    <source>
        <dbReference type="Proteomes" id="UP000288012"/>
    </source>
</evidence>
<dbReference type="Proteomes" id="UP000288012">
    <property type="component" value="Unassembled WGS sequence"/>
</dbReference>
<organism evidence="2 3">
    <name type="scientific">Legionella septentrionalis</name>
    <dbReference type="NCBI Taxonomy" id="2498109"/>
    <lineage>
        <taxon>Bacteria</taxon>
        <taxon>Pseudomonadati</taxon>
        <taxon>Pseudomonadota</taxon>
        <taxon>Gammaproteobacteria</taxon>
        <taxon>Legionellales</taxon>
        <taxon>Legionellaceae</taxon>
        <taxon>Legionella</taxon>
    </lineage>
</organism>
<keyword evidence="3" id="KW-1185">Reference proteome</keyword>
<proteinExistence type="predicted"/>
<dbReference type="CDD" id="cd02440">
    <property type="entry name" value="AdoMet_MTases"/>
    <property type="match status" value="1"/>
</dbReference>
<dbReference type="InterPro" id="IPR029063">
    <property type="entry name" value="SAM-dependent_MTases_sf"/>
</dbReference>
<dbReference type="EMBL" id="RZGR01000006">
    <property type="protein sequence ID" value="RUQ89776.1"/>
    <property type="molecule type" value="Genomic_DNA"/>
</dbReference>
<keyword evidence="1" id="KW-0620">Polyamine biosynthesis</keyword>
<gene>
    <name evidence="2" type="ORF">EKM59_03185</name>
</gene>
<evidence type="ECO:0000256" key="1">
    <source>
        <dbReference type="ARBA" id="ARBA00023115"/>
    </source>
</evidence>